<evidence type="ECO:0000256" key="1">
    <source>
        <dbReference type="SAM" id="SignalP"/>
    </source>
</evidence>
<dbReference type="EMBL" id="KJ468740">
    <property type="protein sequence ID" value="AHZ10921.1"/>
    <property type="molecule type" value="Genomic_DNA"/>
</dbReference>
<feature type="signal peptide" evidence="1">
    <location>
        <begin position="1"/>
        <end position="20"/>
    </location>
</feature>
<feature type="chain" id="PRO_5030001520" evidence="1">
    <location>
        <begin position="21"/>
        <end position="184"/>
    </location>
</feature>
<reference evidence="2" key="1">
    <citation type="submission" date="2014-02" db="EMBL/GenBank/DDBJ databases">
        <title>Insectcidical toxin genes in the bacterium Vibrio parahaemolyticus isolated from acute hepatopancreatic necrosis disease-affected shrimp.</title>
        <authorList>
            <person name="Tang K.F.J."/>
            <person name="Lightner D.V."/>
        </authorList>
    </citation>
    <scope>NUCLEOTIDE SEQUENCE</scope>
    <source>
        <strain evidence="2">A3</strain>
    </source>
</reference>
<organism evidence="2">
    <name type="scientific">Vibrio parahaemolyticus</name>
    <dbReference type="NCBI Taxonomy" id="670"/>
    <lineage>
        <taxon>Bacteria</taxon>
        <taxon>Pseudomonadati</taxon>
        <taxon>Pseudomonadota</taxon>
        <taxon>Gammaproteobacteria</taxon>
        <taxon>Vibrionales</taxon>
        <taxon>Vibrionaceae</taxon>
        <taxon>Vibrio</taxon>
    </lineage>
</organism>
<gene>
    <name evidence="2" type="ORF">tc_PAI_019</name>
</gene>
<protein>
    <submittedName>
        <fullName evidence="2">Uncharacterized protein</fullName>
    </submittedName>
</protein>
<sequence length="184" mass="18735">MKKTALTLLLSIVGASSAFAATGDTSDGRVTFSGFVPGFVSNGGFIVTGSGGSINATDFKGSLQVEQSGKFTTLSPVRLEGHLWTDKDTDGTNETVGALQAADWVVTGVQVLNVGFEGIADTIYVKDDIGGTEIQASSIGAGSALASGVDTLDISVRNETEVADLDTIAGQDLQVAVDILATSN</sequence>
<evidence type="ECO:0000313" key="2">
    <source>
        <dbReference type="EMBL" id="AHZ10921.1"/>
    </source>
</evidence>
<name>A0A024B3W7_VIBPH</name>
<dbReference type="RefSeq" id="WP_031856292.1">
    <property type="nucleotide sequence ID" value="NZ_CP020035.1"/>
</dbReference>
<dbReference type="AlphaFoldDB" id="A0A024B3W7"/>
<proteinExistence type="predicted"/>
<accession>A0A024B3W7</accession>
<keyword evidence="1" id="KW-0732">Signal</keyword>
<dbReference type="PATRIC" id="fig|670.381.peg.4987"/>